<dbReference type="PROSITE" id="PS00346">
    <property type="entry name" value="ETS_DOMAIN_2"/>
    <property type="match status" value="1"/>
</dbReference>
<dbReference type="SUPFAM" id="SSF46785">
    <property type="entry name" value="Winged helix' DNA-binding domain"/>
    <property type="match status" value="1"/>
</dbReference>
<dbReference type="InterPro" id="IPR000418">
    <property type="entry name" value="Ets_dom"/>
</dbReference>
<dbReference type="AlphaFoldDB" id="A0A914LSG8"/>
<dbReference type="GO" id="GO:0043565">
    <property type="term" value="F:sequence-specific DNA binding"/>
    <property type="evidence" value="ECO:0007669"/>
    <property type="project" value="InterPro"/>
</dbReference>
<reference evidence="7" key="1">
    <citation type="submission" date="2022-11" db="UniProtKB">
        <authorList>
            <consortium name="WormBaseParasite"/>
        </authorList>
    </citation>
    <scope>IDENTIFICATION</scope>
</reference>
<organism evidence="6 7">
    <name type="scientific">Meloidogyne incognita</name>
    <name type="common">Southern root-knot nematode worm</name>
    <name type="synonym">Oxyuris incognita</name>
    <dbReference type="NCBI Taxonomy" id="6306"/>
    <lineage>
        <taxon>Eukaryota</taxon>
        <taxon>Metazoa</taxon>
        <taxon>Ecdysozoa</taxon>
        <taxon>Nematoda</taxon>
        <taxon>Chromadorea</taxon>
        <taxon>Rhabditida</taxon>
        <taxon>Tylenchina</taxon>
        <taxon>Tylenchomorpha</taxon>
        <taxon>Tylenchoidea</taxon>
        <taxon>Meloidogynidae</taxon>
        <taxon>Meloidogyninae</taxon>
        <taxon>Meloidogyne</taxon>
        <taxon>Meloidogyne incognita group</taxon>
    </lineage>
</organism>
<feature type="compositionally biased region" description="Low complexity" evidence="4">
    <location>
        <begin position="696"/>
        <end position="710"/>
    </location>
</feature>
<feature type="region of interest" description="Disordered" evidence="4">
    <location>
        <begin position="696"/>
        <end position="719"/>
    </location>
</feature>
<keyword evidence="2 3" id="KW-0238">DNA-binding</keyword>
<evidence type="ECO:0000256" key="2">
    <source>
        <dbReference type="ARBA" id="ARBA00023125"/>
    </source>
</evidence>
<dbReference type="PROSITE" id="PS00345">
    <property type="entry name" value="ETS_DOMAIN_1"/>
    <property type="match status" value="1"/>
</dbReference>
<dbReference type="PRINTS" id="PR00454">
    <property type="entry name" value="ETSDOMAIN"/>
</dbReference>
<dbReference type="GO" id="GO:0030154">
    <property type="term" value="P:cell differentiation"/>
    <property type="evidence" value="ECO:0007669"/>
    <property type="project" value="TreeGrafter"/>
</dbReference>
<sequence>MSHFPLMAVPPTQPQQQQQFTIPTTAVHCNPSSLRPPVQMNNFINNNNNNNVSNNNNNIPSSTSTSVFNPNSSTFLNNSTNKFVSPNYSSFHERPTAQLRRASSASACKFAVDRLNSCNNVSNRPASLQHHELLFYEKPQISSQQQFSERRASITQQQQQQQPLLPPLRKFENLEFKSMEEKEEEEERRRSYSNCGILTKTEMVIDADKKLEILQNQRIALKQLQSQQQQGEGMLQHNLMDQLQQQNNSSPLSQRRNSTSLINHKTVVINGSNNCRFSNAISSPPSLTTKAEILPPTITNYNNTNNNNNLVSPVSSSSAISLAVSALFGSSTSTQDNSTCFNLNSERNNLSSNDSNVTLWQFLLELLTANEHPHLIQWTNNEGEFKLHDAEAVARLWGIRKSKPNMNYDKLSRALRYYYDKNIIKKVIGQKFVYRFVMENNGGGGGGKMLESGESRPNSELLMNAKQQQQLQLLVNNNKKSETTNNTTALDRLSAFECSTLAPTPMQHQRNASGNRHNNSILTPSPSDSYSPSGSVESSSGVSSGSCLSSFNGTNICQIKMEPSSSCFQQQQQYVSAPMLPSNSEKLMVNGSSKGTRKRRSPSDKHQNNLPVKQHSPPNGRHVSWINSGTAFSASVDVANNNDSYSSMASIDQRRNSSQDDQHQGSAPKIGCTSNTGPSLCRRARPHPLDLTCVNNATDTNSCSNSTSTTTGGGGGTSSTTSTNHLISCNNNNIPQNSSSLLNNLNNQMVASSPLLFALQQQQNNPQNSPLLSAAISALSNYTGGASPLAGTGLASPFTQAAAAFQLATNFVASLSPNVSTSTSNNLNNNNRSINNSINSTLTPSTTTTTIITSTNIPVSTTSTTTPLFNFPNNTQQNNDEIFNRSKNLAFNNASSIANAVTTSQTTPYNNNTSFYSQLHSALSTPLGNQVRTPQQNFSNSAVISAMINHLTNGPNTPFAQQQHLQQQQQSLFQFPPSSNMAIAHTLAILSSPGLPLNGQSPFPFVNQMAALQTPKFSTASLLPGSAAALTAALSAAQRSPDSLKTPMGGFSFEFGQALAAAQIAAATNKK</sequence>
<dbReference type="InterPro" id="IPR036388">
    <property type="entry name" value="WH-like_DNA-bd_sf"/>
</dbReference>
<feature type="compositionally biased region" description="Low complexity" evidence="4">
    <location>
        <begin position="524"/>
        <end position="544"/>
    </location>
</feature>
<feature type="compositionally biased region" description="Basic and acidic residues" evidence="4">
    <location>
        <begin position="652"/>
        <end position="663"/>
    </location>
</feature>
<dbReference type="PROSITE" id="PS50061">
    <property type="entry name" value="ETS_DOMAIN_3"/>
    <property type="match status" value="1"/>
</dbReference>
<evidence type="ECO:0000313" key="7">
    <source>
        <dbReference type="WBParaSite" id="Minc3s00760g16982"/>
    </source>
</evidence>
<evidence type="ECO:0000313" key="6">
    <source>
        <dbReference type="Proteomes" id="UP000887563"/>
    </source>
</evidence>
<proteinExistence type="inferred from homology"/>
<evidence type="ECO:0000256" key="1">
    <source>
        <dbReference type="ARBA" id="ARBA00005562"/>
    </source>
</evidence>
<name>A0A914LSG8_MELIC</name>
<evidence type="ECO:0000256" key="4">
    <source>
        <dbReference type="SAM" id="MobiDB-lite"/>
    </source>
</evidence>
<feature type="region of interest" description="Disordered" evidence="4">
    <location>
        <begin position="649"/>
        <end position="674"/>
    </location>
</feature>
<protein>
    <submittedName>
        <fullName evidence="7">ETS domain-containing protein</fullName>
    </submittedName>
</protein>
<feature type="region of interest" description="Disordered" evidence="4">
    <location>
        <begin position="578"/>
        <end position="621"/>
    </location>
</feature>
<dbReference type="InterPro" id="IPR036390">
    <property type="entry name" value="WH_DNA-bd_sf"/>
</dbReference>
<comment type="subcellular location">
    <subcellularLocation>
        <location evidence="3">Nucleus</location>
    </subcellularLocation>
</comment>
<feature type="region of interest" description="Disordered" evidence="4">
    <location>
        <begin position="145"/>
        <end position="171"/>
    </location>
</feature>
<dbReference type="WBParaSite" id="Minc3s00760g16982">
    <property type="protein sequence ID" value="Minc3s00760g16982"/>
    <property type="gene ID" value="Minc3s00760g16982"/>
</dbReference>
<dbReference type="PANTHER" id="PTHR11849:SF133">
    <property type="entry name" value="ETS DOMAIN-CONTAINING PROTEIN"/>
    <property type="match status" value="1"/>
</dbReference>
<dbReference type="PANTHER" id="PTHR11849">
    <property type="entry name" value="ETS"/>
    <property type="match status" value="1"/>
</dbReference>
<evidence type="ECO:0000256" key="3">
    <source>
        <dbReference type="RuleBase" id="RU004019"/>
    </source>
</evidence>
<dbReference type="Pfam" id="PF00178">
    <property type="entry name" value="Ets"/>
    <property type="match status" value="1"/>
</dbReference>
<keyword evidence="6" id="KW-1185">Reference proteome</keyword>
<keyword evidence="3" id="KW-0539">Nucleus</keyword>
<evidence type="ECO:0000259" key="5">
    <source>
        <dbReference type="PROSITE" id="PS50061"/>
    </source>
</evidence>
<feature type="compositionally biased region" description="Polar residues" evidence="4">
    <location>
        <begin position="506"/>
        <end position="523"/>
    </location>
</feature>
<accession>A0A914LSG8</accession>
<dbReference type="GO" id="GO:0005634">
    <property type="term" value="C:nucleus"/>
    <property type="evidence" value="ECO:0007669"/>
    <property type="project" value="UniProtKB-SubCell"/>
</dbReference>
<feature type="domain" description="ETS" evidence="5">
    <location>
        <begin position="357"/>
        <end position="437"/>
    </location>
</feature>
<dbReference type="GO" id="GO:0000981">
    <property type="term" value="F:DNA-binding transcription factor activity, RNA polymerase II-specific"/>
    <property type="evidence" value="ECO:0007669"/>
    <property type="project" value="TreeGrafter"/>
</dbReference>
<dbReference type="Proteomes" id="UP000887563">
    <property type="component" value="Unplaced"/>
</dbReference>
<dbReference type="SMART" id="SM00413">
    <property type="entry name" value="ETS"/>
    <property type="match status" value="1"/>
</dbReference>
<feature type="region of interest" description="Disordered" evidence="4">
    <location>
        <begin position="505"/>
        <end position="544"/>
    </location>
</feature>
<comment type="similarity">
    <text evidence="1 3">Belongs to the ETS family.</text>
</comment>
<dbReference type="InterPro" id="IPR046328">
    <property type="entry name" value="ETS_fam"/>
</dbReference>
<feature type="compositionally biased region" description="Polar residues" evidence="4">
    <location>
        <begin position="578"/>
        <end position="594"/>
    </location>
</feature>
<dbReference type="Gene3D" id="1.10.10.10">
    <property type="entry name" value="Winged helix-like DNA-binding domain superfamily/Winged helix DNA-binding domain"/>
    <property type="match status" value="1"/>
</dbReference>